<keyword evidence="2" id="KW-0964">Secreted</keyword>
<evidence type="ECO:0000313" key="6">
    <source>
        <dbReference type="EMBL" id="KAF6350236.1"/>
    </source>
</evidence>
<dbReference type="PANTHER" id="PTHR47499:SF3">
    <property type="entry name" value="SERINE PROTEASE INHIBITOR KAZAL-TYPE 14"/>
    <property type="match status" value="1"/>
</dbReference>
<keyword evidence="4" id="KW-0732">Signal</keyword>
<dbReference type="InterPro" id="IPR002350">
    <property type="entry name" value="Kazal_dom"/>
</dbReference>
<dbReference type="Proteomes" id="UP000527355">
    <property type="component" value="Unassembled WGS sequence"/>
</dbReference>
<gene>
    <name evidence="6" type="ORF">mMyoMyo1_018260</name>
</gene>
<dbReference type="GO" id="GO:0005576">
    <property type="term" value="C:extracellular region"/>
    <property type="evidence" value="ECO:0007669"/>
    <property type="project" value="UniProtKB-SubCell"/>
</dbReference>
<name>A0A7J7XLK4_MYOMY</name>
<evidence type="ECO:0000256" key="3">
    <source>
        <dbReference type="ARBA" id="ARBA00023157"/>
    </source>
</evidence>
<keyword evidence="7" id="KW-1185">Reference proteome</keyword>
<comment type="caution">
    <text evidence="6">The sequence shown here is derived from an EMBL/GenBank/DDBJ whole genome shotgun (WGS) entry which is preliminary data.</text>
</comment>
<feature type="chain" id="PRO_5029736478" evidence="4">
    <location>
        <begin position="23"/>
        <end position="96"/>
    </location>
</feature>
<dbReference type="PROSITE" id="PS00282">
    <property type="entry name" value="KAZAL_1"/>
    <property type="match status" value="1"/>
</dbReference>
<proteinExistence type="predicted"/>
<sequence length="96" mass="11052">MAKSFPVFCSLLFFMLIHRVVPSVRQEWWPPYGDFKVKCPYKKVDLSWFKGTLKPCRGIYHPVCGTDLVTYENPCILCVESLKSSGKIKFLRDGAC</sequence>
<dbReference type="EMBL" id="JABWUV010000006">
    <property type="protein sequence ID" value="KAF6350236.1"/>
    <property type="molecule type" value="Genomic_DNA"/>
</dbReference>
<organism evidence="6 7">
    <name type="scientific">Myotis myotis</name>
    <name type="common">Greater mouse-eared bat</name>
    <name type="synonym">Vespertilio myotis</name>
    <dbReference type="NCBI Taxonomy" id="51298"/>
    <lineage>
        <taxon>Eukaryota</taxon>
        <taxon>Metazoa</taxon>
        <taxon>Chordata</taxon>
        <taxon>Craniata</taxon>
        <taxon>Vertebrata</taxon>
        <taxon>Euteleostomi</taxon>
        <taxon>Mammalia</taxon>
        <taxon>Eutheria</taxon>
        <taxon>Laurasiatheria</taxon>
        <taxon>Chiroptera</taxon>
        <taxon>Yangochiroptera</taxon>
        <taxon>Vespertilionidae</taxon>
        <taxon>Myotis</taxon>
    </lineage>
</organism>
<dbReference type="PROSITE" id="PS51465">
    <property type="entry name" value="KAZAL_2"/>
    <property type="match status" value="1"/>
</dbReference>
<dbReference type="AlphaFoldDB" id="A0A7J7XLK4"/>
<evidence type="ECO:0000256" key="1">
    <source>
        <dbReference type="ARBA" id="ARBA00004613"/>
    </source>
</evidence>
<dbReference type="InterPro" id="IPR050159">
    <property type="entry name" value="Kazal-type_SerProtInhib"/>
</dbReference>
<accession>A0A7J7XLK4</accession>
<dbReference type="Pfam" id="PF00050">
    <property type="entry name" value="Kazal_1"/>
    <property type="match status" value="1"/>
</dbReference>
<dbReference type="InterPro" id="IPR036058">
    <property type="entry name" value="Kazal_dom_sf"/>
</dbReference>
<keyword evidence="3" id="KW-1015">Disulfide bond</keyword>
<evidence type="ECO:0000313" key="7">
    <source>
        <dbReference type="Proteomes" id="UP000527355"/>
    </source>
</evidence>
<reference evidence="6 7" key="1">
    <citation type="journal article" date="2020" name="Nature">
        <title>Six reference-quality genomes reveal evolution of bat adaptations.</title>
        <authorList>
            <person name="Jebb D."/>
            <person name="Huang Z."/>
            <person name="Pippel M."/>
            <person name="Hughes G.M."/>
            <person name="Lavrichenko K."/>
            <person name="Devanna P."/>
            <person name="Winkler S."/>
            <person name="Jermiin L.S."/>
            <person name="Skirmuntt E.C."/>
            <person name="Katzourakis A."/>
            <person name="Burkitt-Gray L."/>
            <person name="Ray D.A."/>
            <person name="Sullivan K.A.M."/>
            <person name="Roscito J.G."/>
            <person name="Kirilenko B.M."/>
            <person name="Davalos L.M."/>
            <person name="Corthals A.P."/>
            <person name="Power M.L."/>
            <person name="Jones G."/>
            <person name="Ransome R.D."/>
            <person name="Dechmann D.K.N."/>
            <person name="Locatelli A.G."/>
            <person name="Puechmaille S.J."/>
            <person name="Fedrigo O."/>
            <person name="Jarvis E.D."/>
            <person name="Hiller M."/>
            <person name="Vernes S.C."/>
            <person name="Myers E.W."/>
            <person name="Teeling E.C."/>
        </authorList>
    </citation>
    <scope>NUCLEOTIDE SEQUENCE [LARGE SCALE GENOMIC DNA]</scope>
    <source>
        <strain evidence="6">MMyoMyo1</strain>
        <tissue evidence="6">Flight muscle</tissue>
    </source>
</reference>
<feature type="signal peptide" evidence="4">
    <location>
        <begin position="1"/>
        <end position="22"/>
    </location>
</feature>
<dbReference type="VEuPathDB" id="HostDB:GeneID_118658794"/>
<dbReference type="PANTHER" id="PTHR47499">
    <property type="entry name" value="SERINE PROTEASE INHIBITOR KAZAL-TYPE 7 SPINK7"/>
    <property type="match status" value="1"/>
</dbReference>
<evidence type="ECO:0000256" key="4">
    <source>
        <dbReference type="SAM" id="SignalP"/>
    </source>
</evidence>
<dbReference type="SUPFAM" id="SSF100895">
    <property type="entry name" value="Kazal-type serine protease inhibitors"/>
    <property type="match status" value="1"/>
</dbReference>
<comment type="subcellular location">
    <subcellularLocation>
        <location evidence="1">Secreted</location>
    </subcellularLocation>
</comment>
<evidence type="ECO:0000256" key="2">
    <source>
        <dbReference type="ARBA" id="ARBA00022525"/>
    </source>
</evidence>
<protein>
    <submittedName>
        <fullName evidence="6">Putative serine peptidase inhibitor Kazal type 14 (Putative)</fullName>
    </submittedName>
</protein>
<dbReference type="Gene3D" id="3.30.60.30">
    <property type="match status" value="1"/>
</dbReference>
<feature type="domain" description="Kazal-like" evidence="5">
    <location>
        <begin position="33"/>
        <end position="96"/>
    </location>
</feature>
<evidence type="ECO:0000259" key="5">
    <source>
        <dbReference type="PROSITE" id="PS51465"/>
    </source>
</evidence>
<dbReference type="SMART" id="SM00280">
    <property type="entry name" value="KAZAL"/>
    <property type="match status" value="1"/>
</dbReference>